<proteinExistence type="predicted"/>
<dbReference type="PANTHER" id="PTHR34290:SF2">
    <property type="entry name" value="OS04G0668800 PROTEIN"/>
    <property type="match status" value="1"/>
</dbReference>
<dbReference type="PANTHER" id="PTHR34290">
    <property type="entry name" value="SI:CH73-390P7.2"/>
    <property type="match status" value="1"/>
</dbReference>
<name>A0AAW0L2J0_QUESU</name>
<dbReference type="InterPro" id="IPR044691">
    <property type="entry name" value="DCC1_Trx"/>
</dbReference>
<dbReference type="GO" id="GO:0015035">
    <property type="term" value="F:protein-disulfide reductase activity"/>
    <property type="evidence" value="ECO:0007669"/>
    <property type="project" value="InterPro"/>
</dbReference>
<reference evidence="1 2" key="1">
    <citation type="journal article" date="2018" name="Sci. Data">
        <title>The draft genome sequence of cork oak.</title>
        <authorList>
            <person name="Ramos A.M."/>
            <person name="Usie A."/>
            <person name="Barbosa P."/>
            <person name="Barros P.M."/>
            <person name="Capote T."/>
            <person name="Chaves I."/>
            <person name="Simoes F."/>
            <person name="Abreu I."/>
            <person name="Carrasquinho I."/>
            <person name="Faro C."/>
            <person name="Guimaraes J.B."/>
            <person name="Mendonca D."/>
            <person name="Nobrega F."/>
            <person name="Rodrigues L."/>
            <person name="Saibo N.J.M."/>
            <person name="Varela M.C."/>
            <person name="Egas C."/>
            <person name="Matos J."/>
            <person name="Miguel C.M."/>
            <person name="Oliveira M.M."/>
            <person name="Ricardo C.P."/>
            <person name="Goncalves S."/>
        </authorList>
    </citation>
    <scope>NUCLEOTIDE SEQUENCE [LARGE SCALE GENOMIC DNA]</scope>
    <source>
        <strain evidence="2">cv. HL8</strain>
    </source>
</reference>
<keyword evidence="2" id="KW-1185">Reference proteome</keyword>
<gene>
    <name evidence="1" type="ORF">CFP56_009078</name>
</gene>
<protein>
    <submittedName>
        <fullName evidence="1">Uncharacterized protein</fullName>
    </submittedName>
</protein>
<comment type="caution">
    <text evidence="1">The sequence shown here is derived from an EMBL/GenBank/DDBJ whole genome shotgun (WGS) entry which is preliminary data.</text>
</comment>
<dbReference type="AlphaFoldDB" id="A0AAW0L2J0"/>
<dbReference type="Proteomes" id="UP000237347">
    <property type="component" value="Unassembled WGS sequence"/>
</dbReference>
<feature type="non-terminal residue" evidence="1">
    <location>
        <position position="1"/>
    </location>
</feature>
<organism evidence="1 2">
    <name type="scientific">Quercus suber</name>
    <name type="common">Cork oak</name>
    <dbReference type="NCBI Taxonomy" id="58331"/>
    <lineage>
        <taxon>Eukaryota</taxon>
        <taxon>Viridiplantae</taxon>
        <taxon>Streptophyta</taxon>
        <taxon>Embryophyta</taxon>
        <taxon>Tracheophyta</taxon>
        <taxon>Spermatophyta</taxon>
        <taxon>Magnoliopsida</taxon>
        <taxon>eudicotyledons</taxon>
        <taxon>Gunneridae</taxon>
        <taxon>Pentapetalae</taxon>
        <taxon>rosids</taxon>
        <taxon>fabids</taxon>
        <taxon>Fagales</taxon>
        <taxon>Fagaceae</taxon>
        <taxon>Quercus</taxon>
    </lineage>
</organism>
<evidence type="ECO:0000313" key="1">
    <source>
        <dbReference type="EMBL" id="KAK7845602.1"/>
    </source>
</evidence>
<accession>A0AAW0L2J0</accession>
<dbReference type="EMBL" id="PKMF04000167">
    <property type="protein sequence ID" value="KAK7845602.1"/>
    <property type="molecule type" value="Genomic_DNA"/>
</dbReference>
<evidence type="ECO:0000313" key="2">
    <source>
        <dbReference type="Proteomes" id="UP000237347"/>
    </source>
</evidence>
<sequence>DCFSTISEAKHALSEEIKEINQQLIDAVVDLSDEDTISTVVAAATGGGEGTTRVFCKKSCCIKLRGACIWYLHHIHVYMLRVRNKHYGTVKFFDISFDDYSPKEDQGLDYKTVYMLRVRNKHYGTVKFFDISFDDYSPKEDQGLDYKTVWSKQC</sequence>